<comment type="caution">
    <text evidence="3">The sequence shown here is derived from an EMBL/GenBank/DDBJ whole genome shotgun (WGS) entry which is preliminary data.</text>
</comment>
<organism evidence="3 4">
    <name type="scientific">Ancylobacter novellus</name>
    <name type="common">Thiobacillus novellus</name>
    <dbReference type="NCBI Taxonomy" id="921"/>
    <lineage>
        <taxon>Bacteria</taxon>
        <taxon>Pseudomonadati</taxon>
        <taxon>Pseudomonadota</taxon>
        <taxon>Alphaproteobacteria</taxon>
        <taxon>Hyphomicrobiales</taxon>
        <taxon>Xanthobacteraceae</taxon>
        <taxon>Ancylobacter</taxon>
    </lineage>
</organism>
<gene>
    <name evidence="3" type="ORF">DI565_02145</name>
</gene>
<evidence type="ECO:0008006" key="5">
    <source>
        <dbReference type="Google" id="ProtNLM"/>
    </source>
</evidence>
<evidence type="ECO:0000313" key="3">
    <source>
        <dbReference type="EMBL" id="PZQ19201.1"/>
    </source>
</evidence>
<name>A0A2W5KQ78_ANCNO</name>
<feature type="transmembrane region" description="Helical" evidence="1">
    <location>
        <begin position="58"/>
        <end position="83"/>
    </location>
</feature>
<keyword evidence="1" id="KW-0812">Transmembrane</keyword>
<protein>
    <recommendedName>
        <fullName evidence="5">DUF2946 domain-containing protein</fullName>
    </recommendedName>
</protein>
<dbReference type="EMBL" id="QFPN01000001">
    <property type="protein sequence ID" value="PZQ19201.1"/>
    <property type="molecule type" value="Genomic_DNA"/>
</dbReference>
<evidence type="ECO:0000313" key="4">
    <source>
        <dbReference type="Proteomes" id="UP000249577"/>
    </source>
</evidence>
<sequence length="118" mass="11719">MLQTARRLIVFAAAYLLIFQAAATGVAAMDMRAGHLPGAFGVLCASSHDGGAATEPQNAFLCCGAGCLVGAAAVLAAPVLFAAAPYGQVYRISAPVAAAAPPAGARRFQPARGPPPLA</sequence>
<evidence type="ECO:0000256" key="1">
    <source>
        <dbReference type="SAM" id="Phobius"/>
    </source>
</evidence>
<keyword evidence="1" id="KW-1133">Transmembrane helix</keyword>
<feature type="signal peptide" evidence="2">
    <location>
        <begin position="1"/>
        <end position="23"/>
    </location>
</feature>
<reference evidence="3 4" key="1">
    <citation type="submission" date="2017-08" db="EMBL/GenBank/DDBJ databases">
        <title>Infants hospitalized years apart are colonized by the same room-sourced microbial strains.</title>
        <authorList>
            <person name="Brooks B."/>
            <person name="Olm M.R."/>
            <person name="Firek B.A."/>
            <person name="Baker R."/>
            <person name="Thomas B.C."/>
            <person name="Morowitz M.J."/>
            <person name="Banfield J.F."/>
        </authorList>
    </citation>
    <scope>NUCLEOTIDE SEQUENCE [LARGE SCALE GENOMIC DNA]</scope>
    <source>
        <strain evidence="3">S2_005_003_R2_43</strain>
    </source>
</reference>
<keyword evidence="1" id="KW-0472">Membrane</keyword>
<proteinExistence type="predicted"/>
<dbReference type="AlphaFoldDB" id="A0A2W5KQ78"/>
<dbReference type="Proteomes" id="UP000249577">
    <property type="component" value="Unassembled WGS sequence"/>
</dbReference>
<keyword evidence="2" id="KW-0732">Signal</keyword>
<accession>A0A2W5KQ78</accession>
<feature type="chain" id="PRO_5016130055" description="DUF2946 domain-containing protein" evidence="2">
    <location>
        <begin position="24"/>
        <end position="118"/>
    </location>
</feature>
<evidence type="ECO:0000256" key="2">
    <source>
        <dbReference type="SAM" id="SignalP"/>
    </source>
</evidence>